<comment type="subcellular location">
    <subcellularLocation>
        <location evidence="1">Membrane</location>
    </subcellularLocation>
</comment>
<protein>
    <submittedName>
        <fullName evidence="8">BamA/TamA family outer membrane protein</fullName>
    </submittedName>
</protein>
<comment type="caution">
    <text evidence="8">The sequence shown here is derived from an EMBL/GenBank/DDBJ whole genome shotgun (WGS) entry which is preliminary data.</text>
</comment>
<feature type="domain" description="Bacterial surface antigen (D15)" evidence="7">
    <location>
        <begin position="424"/>
        <end position="758"/>
    </location>
</feature>
<organism evidence="8 9">
    <name type="scientific">Butyricimonas hominis</name>
    <dbReference type="NCBI Taxonomy" id="2763032"/>
    <lineage>
        <taxon>Bacteria</taxon>
        <taxon>Pseudomonadati</taxon>
        <taxon>Bacteroidota</taxon>
        <taxon>Bacteroidia</taxon>
        <taxon>Bacteroidales</taxon>
        <taxon>Odoribacteraceae</taxon>
        <taxon>Butyricimonas</taxon>
    </lineage>
</organism>
<evidence type="ECO:0000256" key="2">
    <source>
        <dbReference type="ARBA" id="ARBA00022692"/>
    </source>
</evidence>
<feature type="signal peptide" evidence="6">
    <location>
        <begin position="1"/>
        <end position="26"/>
    </location>
</feature>
<sequence length="775" mass="87587">MKSLINRIYISVTVALLLLGASCSQTKKLTEGEVLYTGVKKMKIETAEGVKLQGAQSSAISNPMSYPPNNPLFAPYVRSPFPIGLWVYNWNIKKEKGLKHWLYKKLAKKPVLISDVQPELRLKAVENAARDYGYFGVETSYEIIPNKRNPKKAKISYHVRVPEPYMFGNIEFWGWKGRMDSLLQRRKQRCLLTKGAEYSVYSMEDERERITQLLRNNGYYYFQSDYIEFLADTTREKRVADVRIALKHGVPAVALQPYKIGSVELVLEEPDESETTDSLAYKEINVKYTKPLGVKPKVLARSMYLLPGDIYSFRRQNRTQTSLARLGIFKYTNLNVTRADTARTDGFGKLNFGINAVYDLPIETEVEVDVSSKSNNLLGPGLTLGITNKNLFRGGENLSFKLNGAYEWEVGNKQGNSKSGLINSYELGVNVGLSVPRLLVPNFLKSTKDFPERTHFQIGVDFLNRHTFFRMISFTGSFSYDFQSSYRKYHTITPLKLSYTHLLRTSKEFDETMDNNPAIAMSFKNQFIPSMAYTYTYDRQGTSRNPNRLYWQNMIMSAGNLLSAIQYLSGNHKGEGKTIFGNTYSQFLKGTSEIIVYRKLTENSLIATRFMGGLGYAYGNSSVMPYSEQFYIGGANSIRAFTIRSIGPGSYHQKSDNKTAYLDQTGDIKLEGNIELRFKIAGSLNGAIFLDAGNVWLLRNDPKRPGGEFKLAGLLNEIALGTGCGLRYDIGFIVIRGDLGVALHTPYKNPDKPGYYNISKFKDGLAFHLAIGYPF</sequence>
<evidence type="ECO:0000256" key="5">
    <source>
        <dbReference type="ARBA" id="ARBA00023237"/>
    </source>
</evidence>
<keyword evidence="5" id="KW-0998">Cell outer membrane</keyword>
<dbReference type="Pfam" id="PF01103">
    <property type="entry name" value="Omp85"/>
    <property type="match status" value="1"/>
</dbReference>
<dbReference type="PANTHER" id="PTHR12815">
    <property type="entry name" value="SORTING AND ASSEMBLY MACHINERY SAMM50 PROTEIN FAMILY MEMBER"/>
    <property type="match status" value="1"/>
</dbReference>
<evidence type="ECO:0000313" key="9">
    <source>
        <dbReference type="Proteomes" id="UP000646484"/>
    </source>
</evidence>
<dbReference type="Proteomes" id="UP000646484">
    <property type="component" value="Unassembled WGS sequence"/>
</dbReference>
<dbReference type="PROSITE" id="PS51257">
    <property type="entry name" value="PROKAR_LIPOPROTEIN"/>
    <property type="match status" value="1"/>
</dbReference>
<reference evidence="8 9" key="1">
    <citation type="submission" date="2020-08" db="EMBL/GenBank/DDBJ databases">
        <title>Genome public.</title>
        <authorList>
            <person name="Liu C."/>
            <person name="Sun Q."/>
        </authorList>
    </citation>
    <scope>NUCLEOTIDE SEQUENCE [LARGE SCALE GENOMIC DNA]</scope>
    <source>
        <strain evidence="8 9">NSJ-56</strain>
    </source>
</reference>
<evidence type="ECO:0000313" key="8">
    <source>
        <dbReference type="EMBL" id="MBC5623247.1"/>
    </source>
</evidence>
<keyword evidence="3 6" id="KW-0732">Signal</keyword>
<dbReference type="Gene3D" id="2.40.160.50">
    <property type="entry name" value="membrane protein fhac: a member of the omp85/tpsb transporter family"/>
    <property type="match status" value="1"/>
</dbReference>
<keyword evidence="2" id="KW-0812">Transmembrane</keyword>
<dbReference type="InterPro" id="IPR039910">
    <property type="entry name" value="D15-like"/>
</dbReference>
<name>A0ABR7D660_9BACT</name>
<proteinExistence type="predicted"/>
<evidence type="ECO:0000256" key="1">
    <source>
        <dbReference type="ARBA" id="ARBA00004370"/>
    </source>
</evidence>
<dbReference type="InterPro" id="IPR000184">
    <property type="entry name" value="Bac_surfAg_D15"/>
</dbReference>
<keyword evidence="4" id="KW-0472">Membrane</keyword>
<evidence type="ECO:0000256" key="6">
    <source>
        <dbReference type="SAM" id="SignalP"/>
    </source>
</evidence>
<dbReference type="RefSeq" id="WP_186978344.1">
    <property type="nucleotide sequence ID" value="NZ_JACOOH010000009.1"/>
</dbReference>
<evidence type="ECO:0000259" key="7">
    <source>
        <dbReference type="Pfam" id="PF01103"/>
    </source>
</evidence>
<dbReference type="PANTHER" id="PTHR12815:SF47">
    <property type="entry name" value="TRANSLOCATION AND ASSEMBLY MODULE SUBUNIT TAMA"/>
    <property type="match status" value="1"/>
</dbReference>
<feature type="chain" id="PRO_5046068571" evidence="6">
    <location>
        <begin position="27"/>
        <end position="775"/>
    </location>
</feature>
<accession>A0ABR7D660</accession>
<evidence type="ECO:0000256" key="4">
    <source>
        <dbReference type="ARBA" id="ARBA00023136"/>
    </source>
</evidence>
<gene>
    <name evidence="8" type="ORF">H8S64_19300</name>
</gene>
<keyword evidence="9" id="KW-1185">Reference proteome</keyword>
<evidence type="ECO:0000256" key="3">
    <source>
        <dbReference type="ARBA" id="ARBA00022729"/>
    </source>
</evidence>
<dbReference type="EMBL" id="JACOOH010000009">
    <property type="protein sequence ID" value="MBC5623247.1"/>
    <property type="molecule type" value="Genomic_DNA"/>
</dbReference>